<dbReference type="Gene3D" id="3.10.180.10">
    <property type="entry name" value="2,3-Dihydroxybiphenyl 1,2-Dioxygenase, domain 1"/>
    <property type="match status" value="1"/>
</dbReference>
<protein>
    <submittedName>
        <fullName evidence="2">Putative 3-demethylubiquinone-9 3-methyltransferase (Glyoxalase superfamily)</fullName>
    </submittedName>
</protein>
<feature type="domain" description="PhnB-like" evidence="1">
    <location>
        <begin position="2"/>
        <end position="34"/>
    </location>
</feature>
<dbReference type="GO" id="GO:0032259">
    <property type="term" value="P:methylation"/>
    <property type="evidence" value="ECO:0007669"/>
    <property type="project" value="UniProtKB-KW"/>
</dbReference>
<gene>
    <name evidence="2" type="ORF">HNR44_003415</name>
</gene>
<sequence length="83" mass="9902">MQEEIEDYWKKLSADPKAEQCGWLKDKYGVSWQIWPMIMGEMMANGTNEQLDRLIKAFLQMKKFYIEKLNRLITVSDCYVAPY</sequence>
<keyword evidence="2" id="KW-0489">Methyltransferase</keyword>
<reference evidence="2 3" key="1">
    <citation type="submission" date="2020-08" db="EMBL/GenBank/DDBJ databases">
        <title>Genomic Encyclopedia of Type Strains, Phase IV (KMG-IV): sequencing the most valuable type-strain genomes for metagenomic binning, comparative biology and taxonomic classification.</title>
        <authorList>
            <person name="Goeker M."/>
        </authorList>
    </citation>
    <scope>NUCLEOTIDE SEQUENCE [LARGE SCALE GENOMIC DNA]</scope>
    <source>
        <strain evidence="2 3">DSM 21769</strain>
    </source>
</reference>
<accession>A0A841Q2T3</accession>
<dbReference type="EMBL" id="JACHHJ010000006">
    <property type="protein sequence ID" value="MBB6451408.1"/>
    <property type="molecule type" value="Genomic_DNA"/>
</dbReference>
<dbReference type="InterPro" id="IPR028973">
    <property type="entry name" value="PhnB-like"/>
</dbReference>
<organism evidence="2 3">
    <name type="scientific">Geomicrobium halophilum</name>
    <dbReference type="NCBI Taxonomy" id="549000"/>
    <lineage>
        <taxon>Bacteria</taxon>
        <taxon>Bacillati</taxon>
        <taxon>Bacillota</taxon>
        <taxon>Bacilli</taxon>
        <taxon>Bacillales</taxon>
        <taxon>Geomicrobium</taxon>
    </lineage>
</organism>
<dbReference type="Pfam" id="PF06983">
    <property type="entry name" value="3-dmu-9_3-mt"/>
    <property type="match status" value="1"/>
</dbReference>
<dbReference type="InterPro" id="IPR029068">
    <property type="entry name" value="Glyas_Bleomycin-R_OHBP_Dase"/>
</dbReference>
<dbReference type="SUPFAM" id="SSF54593">
    <property type="entry name" value="Glyoxalase/Bleomycin resistance protein/Dihydroxybiphenyl dioxygenase"/>
    <property type="match status" value="1"/>
</dbReference>
<dbReference type="GO" id="GO:0008168">
    <property type="term" value="F:methyltransferase activity"/>
    <property type="evidence" value="ECO:0007669"/>
    <property type="project" value="UniProtKB-KW"/>
</dbReference>
<keyword evidence="2" id="KW-0808">Transferase</keyword>
<dbReference type="RefSeq" id="WP_281381445.1">
    <property type="nucleotide sequence ID" value="NZ_JACHHJ010000006.1"/>
</dbReference>
<dbReference type="AlphaFoldDB" id="A0A841Q2T3"/>
<evidence type="ECO:0000313" key="2">
    <source>
        <dbReference type="EMBL" id="MBB6451408.1"/>
    </source>
</evidence>
<name>A0A841Q2T3_9BACL</name>
<keyword evidence="2" id="KW-0830">Ubiquinone</keyword>
<dbReference type="PANTHER" id="PTHR33990">
    <property type="entry name" value="PROTEIN YJDN-RELATED"/>
    <property type="match status" value="1"/>
</dbReference>
<evidence type="ECO:0000313" key="3">
    <source>
        <dbReference type="Proteomes" id="UP000568839"/>
    </source>
</evidence>
<proteinExistence type="predicted"/>
<comment type="caution">
    <text evidence="2">The sequence shown here is derived from an EMBL/GenBank/DDBJ whole genome shotgun (WGS) entry which is preliminary data.</text>
</comment>
<keyword evidence="3" id="KW-1185">Reference proteome</keyword>
<dbReference type="Proteomes" id="UP000568839">
    <property type="component" value="Unassembled WGS sequence"/>
</dbReference>
<evidence type="ECO:0000259" key="1">
    <source>
        <dbReference type="Pfam" id="PF06983"/>
    </source>
</evidence>